<dbReference type="Gene3D" id="1.10.510.10">
    <property type="entry name" value="Transferase(Phosphotransferase) domain 1"/>
    <property type="match status" value="1"/>
</dbReference>
<dbReference type="EC" id="2.7.11.1" evidence="1"/>
<feature type="compositionally biased region" description="Basic and acidic residues" evidence="9">
    <location>
        <begin position="418"/>
        <end position="436"/>
    </location>
</feature>
<keyword evidence="4 7" id="KW-0547">Nucleotide-binding</keyword>
<dbReference type="Gene3D" id="3.30.200.20">
    <property type="entry name" value="Phosphorylase Kinase, domain 1"/>
    <property type="match status" value="1"/>
</dbReference>
<evidence type="ECO:0000256" key="2">
    <source>
        <dbReference type="ARBA" id="ARBA00022527"/>
    </source>
</evidence>
<keyword evidence="5" id="KW-0418">Kinase</keyword>
<evidence type="ECO:0000256" key="4">
    <source>
        <dbReference type="ARBA" id="ARBA00022741"/>
    </source>
</evidence>
<dbReference type="SMART" id="SM00220">
    <property type="entry name" value="S_TKc"/>
    <property type="match status" value="1"/>
</dbReference>
<organism evidence="11 12">
    <name type="scientific">Streptomyces sanyensis</name>
    <dbReference type="NCBI Taxonomy" id="568869"/>
    <lineage>
        <taxon>Bacteria</taxon>
        <taxon>Bacillati</taxon>
        <taxon>Actinomycetota</taxon>
        <taxon>Actinomycetes</taxon>
        <taxon>Kitasatosporales</taxon>
        <taxon>Streptomycetaceae</taxon>
        <taxon>Streptomyces</taxon>
    </lineage>
</organism>
<evidence type="ECO:0000313" key="11">
    <source>
        <dbReference type="EMBL" id="GAA4766034.1"/>
    </source>
</evidence>
<dbReference type="PROSITE" id="PS00107">
    <property type="entry name" value="PROTEIN_KINASE_ATP"/>
    <property type="match status" value="1"/>
</dbReference>
<evidence type="ECO:0000256" key="9">
    <source>
        <dbReference type="SAM" id="MobiDB-lite"/>
    </source>
</evidence>
<feature type="domain" description="Protein kinase" evidence="10">
    <location>
        <begin position="10"/>
        <end position="280"/>
    </location>
</feature>
<evidence type="ECO:0000256" key="8">
    <source>
        <dbReference type="SAM" id="Coils"/>
    </source>
</evidence>
<dbReference type="PANTHER" id="PTHR43289:SF6">
    <property type="entry name" value="SERINE_THREONINE-PROTEIN KINASE NEKL-3"/>
    <property type="match status" value="1"/>
</dbReference>
<evidence type="ECO:0000313" key="12">
    <source>
        <dbReference type="Proteomes" id="UP001501147"/>
    </source>
</evidence>
<dbReference type="PROSITE" id="PS00108">
    <property type="entry name" value="PROTEIN_KINASE_ST"/>
    <property type="match status" value="1"/>
</dbReference>
<evidence type="ECO:0000256" key="3">
    <source>
        <dbReference type="ARBA" id="ARBA00022679"/>
    </source>
</evidence>
<comment type="caution">
    <text evidence="11">The sequence shown here is derived from an EMBL/GenBank/DDBJ whole genome shotgun (WGS) entry which is preliminary data.</text>
</comment>
<dbReference type="Proteomes" id="UP001501147">
    <property type="component" value="Unassembled WGS sequence"/>
</dbReference>
<gene>
    <name evidence="11" type="ORF">GCM10023329_10180</name>
</gene>
<proteinExistence type="predicted"/>
<evidence type="ECO:0000256" key="6">
    <source>
        <dbReference type="ARBA" id="ARBA00022840"/>
    </source>
</evidence>
<name>A0ABP8ZTX8_9ACTN</name>
<dbReference type="InterPro" id="IPR000719">
    <property type="entry name" value="Prot_kinase_dom"/>
</dbReference>
<keyword evidence="12" id="KW-1185">Reference proteome</keyword>
<feature type="binding site" evidence="7">
    <location>
        <position position="39"/>
    </location>
    <ligand>
        <name>ATP</name>
        <dbReference type="ChEBI" id="CHEBI:30616"/>
    </ligand>
</feature>
<reference evidence="12" key="1">
    <citation type="journal article" date="2019" name="Int. J. Syst. Evol. Microbiol.">
        <title>The Global Catalogue of Microorganisms (GCM) 10K type strain sequencing project: providing services to taxonomists for standard genome sequencing and annotation.</title>
        <authorList>
            <consortium name="The Broad Institute Genomics Platform"/>
            <consortium name="The Broad Institute Genome Sequencing Center for Infectious Disease"/>
            <person name="Wu L."/>
            <person name="Ma J."/>
        </authorList>
    </citation>
    <scope>NUCLEOTIDE SEQUENCE [LARGE SCALE GENOMIC DNA]</scope>
    <source>
        <strain evidence="12">JCM 18324</strain>
    </source>
</reference>
<keyword evidence="6 7" id="KW-0067">ATP-binding</keyword>
<dbReference type="InterPro" id="IPR008271">
    <property type="entry name" value="Ser/Thr_kinase_AS"/>
</dbReference>
<dbReference type="EMBL" id="BAABJV010000002">
    <property type="protein sequence ID" value="GAA4766034.1"/>
    <property type="molecule type" value="Genomic_DNA"/>
</dbReference>
<keyword evidence="2" id="KW-0723">Serine/threonine-protein kinase</keyword>
<sequence>MQGEILDGRYELLQRLGRGGMGEVWVARDMRMERQVAVKLLYGRRRDEAGSDELRRRFRREVQAVARLPGRHTVTAHDWGEALVEDERRLYMVMELLHGPTLADAVRRRRPDWRTAADWAAQVATALDAAHRQHIVHRDLKPQNVMFAADGDVRLLDFGIAKFVGATDRSGPLTASGAPIGTLHWMSPEQAHGRTDVDHRSDLYALGCLLYFMVTGGPPIVVDHVGALLVRLEEGQVVRPREHVPALPAGLDALIMHLLAVAPGQRPRSAAEVLARLRELSAGGPGPAARTPPADASAQEAESRLTAARERLAGVDARLAEVDARLAGAQEIYQASLRDAEERRKESERVLAAARAEGGEIRRLAREEAAALSAREEERAALALGGLEERLARRRARKEREIEALEAQARTRLSGVENRAEQVKRDAERRRREAEERAREMVSDAREQVAAAEREGARRLDAVRAEAERAAASLAKARSRIAGMLAAGPAADADDLRAGHAEVLGRLTSLQDVLAEAARLAEAVAHAGQQSGLGRAPAP</sequence>
<dbReference type="PANTHER" id="PTHR43289">
    <property type="entry name" value="MITOGEN-ACTIVATED PROTEIN KINASE KINASE KINASE 20-RELATED"/>
    <property type="match status" value="1"/>
</dbReference>
<keyword evidence="3" id="KW-0808">Transferase</keyword>
<dbReference type="InterPro" id="IPR011009">
    <property type="entry name" value="Kinase-like_dom_sf"/>
</dbReference>
<evidence type="ECO:0000256" key="5">
    <source>
        <dbReference type="ARBA" id="ARBA00022777"/>
    </source>
</evidence>
<dbReference type="Pfam" id="PF00069">
    <property type="entry name" value="Pkinase"/>
    <property type="match status" value="1"/>
</dbReference>
<dbReference type="InterPro" id="IPR017441">
    <property type="entry name" value="Protein_kinase_ATP_BS"/>
</dbReference>
<accession>A0ABP8ZTX8</accession>
<keyword evidence="8" id="KW-0175">Coiled coil</keyword>
<dbReference type="RefSeq" id="WP_345609947.1">
    <property type="nucleotide sequence ID" value="NZ_BAABJV010000002.1"/>
</dbReference>
<evidence type="ECO:0000256" key="7">
    <source>
        <dbReference type="PROSITE-ProRule" id="PRU10141"/>
    </source>
</evidence>
<evidence type="ECO:0000259" key="10">
    <source>
        <dbReference type="PROSITE" id="PS50011"/>
    </source>
</evidence>
<protein>
    <recommendedName>
        <fullName evidence="1">non-specific serine/threonine protein kinase</fullName>
        <ecNumber evidence="1">2.7.11.1</ecNumber>
    </recommendedName>
</protein>
<evidence type="ECO:0000256" key="1">
    <source>
        <dbReference type="ARBA" id="ARBA00012513"/>
    </source>
</evidence>
<dbReference type="CDD" id="cd14014">
    <property type="entry name" value="STKc_PknB_like"/>
    <property type="match status" value="1"/>
</dbReference>
<feature type="region of interest" description="Disordered" evidence="9">
    <location>
        <begin position="417"/>
        <end position="436"/>
    </location>
</feature>
<dbReference type="PROSITE" id="PS50011">
    <property type="entry name" value="PROTEIN_KINASE_DOM"/>
    <property type="match status" value="1"/>
</dbReference>
<feature type="coiled-coil region" evidence="8">
    <location>
        <begin position="298"/>
        <end position="357"/>
    </location>
</feature>
<dbReference type="SUPFAM" id="SSF56112">
    <property type="entry name" value="Protein kinase-like (PK-like)"/>
    <property type="match status" value="1"/>
</dbReference>